<dbReference type="GO" id="GO:0004074">
    <property type="term" value="F:biliverdin reductase [NAD(P)H] activity"/>
    <property type="evidence" value="ECO:0007669"/>
    <property type="project" value="TreeGrafter"/>
</dbReference>
<dbReference type="InterPro" id="IPR036291">
    <property type="entry name" value="NAD(P)-bd_dom_sf"/>
</dbReference>
<gene>
    <name evidence="3" type="ORF">VHEMI09509</name>
</gene>
<evidence type="ECO:0000256" key="1">
    <source>
        <dbReference type="ARBA" id="ARBA00038376"/>
    </source>
</evidence>
<dbReference type="GO" id="GO:0042602">
    <property type="term" value="F:riboflavin reductase (NADPH) activity"/>
    <property type="evidence" value="ECO:0007669"/>
    <property type="project" value="TreeGrafter"/>
</dbReference>
<name>A0A0A1TA27_9HYPO</name>
<dbReference type="InterPro" id="IPR051606">
    <property type="entry name" value="Polyketide_Oxido-like"/>
</dbReference>
<dbReference type="Pfam" id="PF13460">
    <property type="entry name" value="NAD_binding_10"/>
    <property type="match status" value="1"/>
</dbReference>
<dbReference type="EMBL" id="CDHN01000006">
    <property type="protein sequence ID" value="CEJ93951.1"/>
    <property type="molecule type" value="Genomic_DNA"/>
</dbReference>
<dbReference type="Gene3D" id="3.40.50.720">
    <property type="entry name" value="NAD(P)-binding Rossmann-like Domain"/>
    <property type="match status" value="1"/>
</dbReference>
<dbReference type="SUPFAM" id="SSF51735">
    <property type="entry name" value="NAD(P)-binding Rossmann-fold domains"/>
    <property type="match status" value="1"/>
</dbReference>
<feature type="domain" description="NAD(P)-binding" evidence="2">
    <location>
        <begin position="7"/>
        <end position="215"/>
    </location>
</feature>
<sequence>MHFYIAGATGRNGSIALDTALANGHSVTILARNPASVKQQQHPNLTIIKGTVTSQKDVETALSTPIKPQVVITTINPRRTSESPFAPLAPESPEDLLESTARILLDAIRNVYGTQNRPKIVVNSSLGVGSSWSYMPLPFKLIFRMSTMILTIRDHDNMDKLIRESGLIFVLARPARLTETPSKGVTVLPDNGKGLSWSAAIGRQDVGEWLVRAAESHEWDGKSPVLVN</sequence>
<organism evidence="3 4">
    <name type="scientific">[Torrubiella] hemipterigena</name>
    <dbReference type="NCBI Taxonomy" id="1531966"/>
    <lineage>
        <taxon>Eukaryota</taxon>
        <taxon>Fungi</taxon>
        <taxon>Dikarya</taxon>
        <taxon>Ascomycota</taxon>
        <taxon>Pezizomycotina</taxon>
        <taxon>Sordariomycetes</taxon>
        <taxon>Hypocreomycetidae</taxon>
        <taxon>Hypocreales</taxon>
        <taxon>Clavicipitaceae</taxon>
        <taxon>Clavicipitaceae incertae sedis</taxon>
        <taxon>'Torrubiella' clade</taxon>
    </lineage>
</organism>
<comment type="similarity">
    <text evidence="1">Belongs to the avfA family.</text>
</comment>
<dbReference type="InterPro" id="IPR016040">
    <property type="entry name" value="NAD(P)-bd_dom"/>
</dbReference>
<reference evidence="3 4" key="1">
    <citation type="journal article" date="2015" name="Genome Announc.">
        <title>Draft Genome Sequence and Gene Annotation of the Entomopathogenic Fungus Verticillium hemipterigenum.</title>
        <authorList>
            <person name="Horn F."/>
            <person name="Habel A."/>
            <person name="Scharf D.H."/>
            <person name="Dworschak J."/>
            <person name="Brakhage A.A."/>
            <person name="Guthke R."/>
            <person name="Hertweck C."/>
            <person name="Linde J."/>
        </authorList>
    </citation>
    <scope>NUCLEOTIDE SEQUENCE [LARGE SCALE GENOMIC DNA]</scope>
</reference>
<dbReference type="Proteomes" id="UP000039046">
    <property type="component" value="Unassembled WGS sequence"/>
</dbReference>
<protein>
    <recommendedName>
        <fullName evidence="2">NAD(P)-binding domain-containing protein</fullName>
    </recommendedName>
</protein>
<dbReference type="STRING" id="1531966.A0A0A1TA27"/>
<dbReference type="PANTHER" id="PTHR43355:SF2">
    <property type="entry name" value="FLAVIN REDUCTASE (NADPH)"/>
    <property type="match status" value="1"/>
</dbReference>
<evidence type="ECO:0000313" key="3">
    <source>
        <dbReference type="EMBL" id="CEJ93951.1"/>
    </source>
</evidence>
<accession>A0A0A1TA27</accession>
<evidence type="ECO:0000313" key="4">
    <source>
        <dbReference type="Proteomes" id="UP000039046"/>
    </source>
</evidence>
<keyword evidence="4" id="KW-1185">Reference proteome</keyword>
<dbReference type="AlphaFoldDB" id="A0A0A1TA27"/>
<evidence type="ECO:0000259" key="2">
    <source>
        <dbReference type="Pfam" id="PF13460"/>
    </source>
</evidence>
<dbReference type="PANTHER" id="PTHR43355">
    <property type="entry name" value="FLAVIN REDUCTASE (NADPH)"/>
    <property type="match status" value="1"/>
</dbReference>
<dbReference type="HOGENOM" id="CLU_025711_4_1_1"/>
<proteinExistence type="inferred from homology"/>
<dbReference type="OrthoDB" id="419598at2759"/>